<keyword evidence="3" id="KW-1185">Reference proteome</keyword>
<dbReference type="EMBL" id="JAJNEC010000004">
    <property type="protein sequence ID" value="MCD2422414.1"/>
    <property type="molecule type" value="Genomic_DNA"/>
</dbReference>
<protein>
    <recommendedName>
        <fullName evidence="4">SD-repeat containing protein B domain-containing protein</fullName>
    </recommendedName>
</protein>
<dbReference type="RefSeq" id="WP_231003386.1">
    <property type="nucleotide sequence ID" value="NZ_JAJNEC010000004.1"/>
</dbReference>
<reference evidence="2 3" key="1">
    <citation type="submission" date="2021-11" db="EMBL/GenBank/DDBJ databases">
        <title>Genomic of Niabella pedocola.</title>
        <authorList>
            <person name="Wu T."/>
        </authorList>
    </citation>
    <scope>NUCLEOTIDE SEQUENCE [LARGE SCALE GENOMIC DNA]</scope>
    <source>
        <strain evidence="2 3">JCM 31011</strain>
    </source>
</reference>
<comment type="caution">
    <text evidence="2">The sequence shown here is derived from an EMBL/GenBank/DDBJ whole genome shotgun (WGS) entry which is preliminary data.</text>
</comment>
<keyword evidence="1" id="KW-1133">Transmembrane helix</keyword>
<keyword evidence="1" id="KW-0472">Membrane</keyword>
<evidence type="ECO:0008006" key="4">
    <source>
        <dbReference type="Google" id="ProtNLM"/>
    </source>
</evidence>
<dbReference type="Gene3D" id="2.60.40.10">
    <property type="entry name" value="Immunoglobulins"/>
    <property type="match status" value="1"/>
</dbReference>
<feature type="transmembrane region" description="Helical" evidence="1">
    <location>
        <begin position="601"/>
        <end position="619"/>
    </location>
</feature>
<proteinExistence type="predicted"/>
<sequence length="681" mass="70978">MKSNRILKFLVFIFITVVTCESVFAQRSLKFENGGGPAGNGPTTTDKTVTMYYGDAGVYSPSTTVTFSLNNQQYTSIEGNPNIPGIVFGGNLNNNGNTATSINHYMVLSNLGGSSNPQYATNNIQPGINVSNDYGLEIAIYSDALINADGSNKVPTNQTVYYGDLTLTFNRPVNNPVIHFTGLGGTNGTQGFAAGFDLNNTAYSLTRLAGSQYFSVNGNSIRNSASAIGTSSAGTGGGAAGSVQVNGTRISSITFRVYFRGDGGGNQWSSRSSVGADGFLVSVSLAAYSVSGSVFNDANGLKDNTVNGTGTNAGGLNAVLIDPSTNTVVATVPVNTDGTYSFSNNVLAGNYALEITTNTATVGTAPPAVKLPDGWVSTGENVGSGAGNDGAPNGILTGLTVNGNISDVNFAMERVPVSNDVSQTIAMPANHAIAQGTIHTAVSGSDAEDGQMGNGNTVVIDSLPENGKLYYNGNEVTAGQEILNFDPSLLSFTDLKDGSTETSFKYSFVDAAGEKGNSPATFTVKWDGSLPVIWGAINARYSNEQLTVHWSTETEMNNDHFDVEVSTDGVHFTNVGVVATKAPGGKSDIELNYSFSKTMNGTSLAFISLLFVGVGFVYSRGRGSKVLMMGLAVIGLVILSVSCNKKDISAKENGGKIFVRIVQVDKDGTRVTSKIIRAAVE</sequence>
<dbReference type="Proteomes" id="UP001199816">
    <property type="component" value="Unassembled WGS sequence"/>
</dbReference>
<organism evidence="2 3">
    <name type="scientific">Niabella pedocola</name>
    <dbReference type="NCBI Taxonomy" id="1752077"/>
    <lineage>
        <taxon>Bacteria</taxon>
        <taxon>Pseudomonadati</taxon>
        <taxon>Bacteroidota</taxon>
        <taxon>Chitinophagia</taxon>
        <taxon>Chitinophagales</taxon>
        <taxon>Chitinophagaceae</taxon>
        <taxon>Niabella</taxon>
    </lineage>
</organism>
<accession>A0ABS8PMS7</accession>
<name>A0ABS8PMS7_9BACT</name>
<evidence type="ECO:0000313" key="2">
    <source>
        <dbReference type="EMBL" id="MCD2422414.1"/>
    </source>
</evidence>
<keyword evidence="1" id="KW-0812">Transmembrane</keyword>
<evidence type="ECO:0000256" key="1">
    <source>
        <dbReference type="SAM" id="Phobius"/>
    </source>
</evidence>
<gene>
    <name evidence="2" type="ORF">LQ567_06545</name>
</gene>
<dbReference type="InterPro" id="IPR013783">
    <property type="entry name" value="Ig-like_fold"/>
</dbReference>
<evidence type="ECO:0000313" key="3">
    <source>
        <dbReference type="Proteomes" id="UP001199816"/>
    </source>
</evidence>